<dbReference type="AlphaFoldDB" id="A0A8X6TM73"/>
<sequence length="120" mass="14488">MASLFPPIRERQTSWTADLEKTSDSGYSQEQREFLPLFQTYDQIPLKTHLKSFQRKSPMNKILRKYSPFQIYTQVVEKLMRIRYENYIYLMSMLMHSRIDKETDDPVSYQSCLRCENDNE</sequence>
<gene>
    <name evidence="1" type="ORF">NPIL_454821</name>
</gene>
<dbReference type="EMBL" id="BMAW01061297">
    <property type="protein sequence ID" value="GFT30517.1"/>
    <property type="molecule type" value="Genomic_DNA"/>
</dbReference>
<accession>A0A8X6TM73</accession>
<dbReference type="Proteomes" id="UP000887013">
    <property type="component" value="Unassembled WGS sequence"/>
</dbReference>
<name>A0A8X6TM73_NEPPI</name>
<comment type="caution">
    <text evidence="1">The sequence shown here is derived from an EMBL/GenBank/DDBJ whole genome shotgun (WGS) entry which is preliminary data.</text>
</comment>
<proteinExistence type="predicted"/>
<organism evidence="1 2">
    <name type="scientific">Nephila pilipes</name>
    <name type="common">Giant wood spider</name>
    <name type="synonym">Nephila maculata</name>
    <dbReference type="NCBI Taxonomy" id="299642"/>
    <lineage>
        <taxon>Eukaryota</taxon>
        <taxon>Metazoa</taxon>
        <taxon>Ecdysozoa</taxon>
        <taxon>Arthropoda</taxon>
        <taxon>Chelicerata</taxon>
        <taxon>Arachnida</taxon>
        <taxon>Araneae</taxon>
        <taxon>Araneomorphae</taxon>
        <taxon>Entelegynae</taxon>
        <taxon>Araneoidea</taxon>
        <taxon>Nephilidae</taxon>
        <taxon>Nephila</taxon>
    </lineage>
</organism>
<evidence type="ECO:0000313" key="2">
    <source>
        <dbReference type="Proteomes" id="UP000887013"/>
    </source>
</evidence>
<reference evidence="1" key="1">
    <citation type="submission" date="2020-08" db="EMBL/GenBank/DDBJ databases">
        <title>Multicomponent nature underlies the extraordinary mechanical properties of spider dragline silk.</title>
        <authorList>
            <person name="Kono N."/>
            <person name="Nakamura H."/>
            <person name="Mori M."/>
            <person name="Yoshida Y."/>
            <person name="Ohtoshi R."/>
            <person name="Malay A.D."/>
            <person name="Moran D.A.P."/>
            <person name="Tomita M."/>
            <person name="Numata K."/>
            <person name="Arakawa K."/>
        </authorList>
    </citation>
    <scope>NUCLEOTIDE SEQUENCE</scope>
</reference>
<keyword evidence="2" id="KW-1185">Reference proteome</keyword>
<protein>
    <submittedName>
        <fullName evidence="1">Uncharacterized protein</fullName>
    </submittedName>
</protein>
<evidence type="ECO:0000313" key="1">
    <source>
        <dbReference type="EMBL" id="GFT30517.1"/>
    </source>
</evidence>